<organism evidence="1 2">
    <name type="scientific">Anopheles albimanus</name>
    <name type="common">New world malaria mosquito</name>
    <dbReference type="NCBI Taxonomy" id="7167"/>
    <lineage>
        <taxon>Eukaryota</taxon>
        <taxon>Metazoa</taxon>
        <taxon>Ecdysozoa</taxon>
        <taxon>Arthropoda</taxon>
        <taxon>Hexapoda</taxon>
        <taxon>Insecta</taxon>
        <taxon>Pterygota</taxon>
        <taxon>Neoptera</taxon>
        <taxon>Endopterygota</taxon>
        <taxon>Diptera</taxon>
        <taxon>Nematocera</taxon>
        <taxon>Culicoidea</taxon>
        <taxon>Culicidae</taxon>
        <taxon>Anophelinae</taxon>
        <taxon>Anopheles</taxon>
    </lineage>
</organism>
<sequence length="239" mass="24899">MGEVYYTVPVRVCALNSSAASFDLRPEGSDRSSNLGHSWVSQRSGVLGDRGNSLHGEWLTVDDGVESVDGIGGVFDDATSAIGLNQRVGSITASYIEDQQISLNPRESAILEETFGTYGNVVAVAVLWVRVVVIGDLGNLGNSGESLAVGRVSVRSNRSSDLGHSGVSQRSGVLGDRGNSLHGKWLTVDDGVESVDGIGGVLNDATGAIGLNQRVGSSDNISRAGLLLFLVVSSHGILY</sequence>
<reference evidence="1 2" key="1">
    <citation type="journal article" date="2017" name="G3 (Bethesda)">
        <title>The Physical Genome Mapping of Anopheles albimanus Corrected Scaffold Misassemblies and Identified Interarm Rearrangements in Genus Anopheles.</title>
        <authorList>
            <person name="Artemov G.N."/>
            <person name="Peery A.N."/>
            <person name="Jiang X."/>
            <person name="Tu Z."/>
            <person name="Stegniy V.N."/>
            <person name="Sharakhova M.V."/>
            <person name="Sharakhov I.V."/>
        </authorList>
    </citation>
    <scope>NUCLEOTIDE SEQUENCE [LARGE SCALE GENOMIC DNA]</scope>
    <source>
        <strain evidence="1 2">ALBI9_A</strain>
    </source>
</reference>
<reference evidence="1" key="2">
    <citation type="submission" date="2022-08" db="UniProtKB">
        <authorList>
            <consortium name="EnsemblMetazoa"/>
        </authorList>
    </citation>
    <scope>IDENTIFICATION</scope>
    <source>
        <strain evidence="1">STECLA/ALBI9_A</strain>
    </source>
</reference>
<protein>
    <submittedName>
        <fullName evidence="1">Uncharacterized protein</fullName>
    </submittedName>
</protein>
<evidence type="ECO:0000313" key="1">
    <source>
        <dbReference type="EnsemblMetazoa" id="AALB008910-PA"/>
    </source>
</evidence>
<evidence type="ECO:0000313" key="2">
    <source>
        <dbReference type="Proteomes" id="UP000069272"/>
    </source>
</evidence>
<dbReference type="Proteomes" id="UP000069272">
    <property type="component" value="Chromosome 2R"/>
</dbReference>
<dbReference type="EnsemblMetazoa" id="AALB008910-RA">
    <property type="protein sequence ID" value="AALB008910-PA"/>
    <property type="gene ID" value="AALB008910"/>
</dbReference>
<accession>A0A182FQT9</accession>
<dbReference type="AlphaFoldDB" id="A0A182FQT9"/>
<dbReference type="VEuPathDB" id="VectorBase:AALB008910"/>
<keyword evidence="2" id="KW-1185">Reference proteome</keyword>
<proteinExistence type="predicted"/>
<name>A0A182FQT9_ANOAL</name>